<keyword evidence="3 6" id="KW-0812">Transmembrane</keyword>
<gene>
    <name evidence="8" type="ORF">H9950_10995</name>
</gene>
<evidence type="ECO:0000256" key="3">
    <source>
        <dbReference type="ARBA" id="ARBA00022692"/>
    </source>
</evidence>
<evidence type="ECO:0000313" key="9">
    <source>
        <dbReference type="Proteomes" id="UP000823862"/>
    </source>
</evidence>
<reference evidence="8" key="1">
    <citation type="journal article" date="2021" name="PeerJ">
        <title>Extensive microbial diversity within the chicken gut microbiome revealed by metagenomics and culture.</title>
        <authorList>
            <person name="Gilroy R."/>
            <person name="Ravi A."/>
            <person name="Getino M."/>
            <person name="Pursley I."/>
            <person name="Horton D.L."/>
            <person name="Alikhan N.F."/>
            <person name="Baker D."/>
            <person name="Gharbi K."/>
            <person name="Hall N."/>
            <person name="Watson M."/>
            <person name="Adriaenssens E.M."/>
            <person name="Foster-Nyarko E."/>
            <person name="Jarju S."/>
            <person name="Secka A."/>
            <person name="Antonio M."/>
            <person name="Oren A."/>
            <person name="Chaudhuri R.R."/>
            <person name="La Ragione R."/>
            <person name="Hildebrand F."/>
            <person name="Pallen M.J."/>
        </authorList>
    </citation>
    <scope>NUCLEOTIDE SEQUENCE</scope>
    <source>
        <strain evidence="8">ChiHjej12B11-9795</strain>
    </source>
</reference>
<reference evidence="8" key="2">
    <citation type="submission" date="2021-04" db="EMBL/GenBank/DDBJ databases">
        <authorList>
            <person name="Gilroy R."/>
        </authorList>
    </citation>
    <scope>NUCLEOTIDE SEQUENCE</scope>
    <source>
        <strain evidence="8">ChiHjej12B11-9795</strain>
    </source>
</reference>
<feature type="domain" description="ABC3 transporter permease C-terminal" evidence="7">
    <location>
        <begin position="286"/>
        <end position="400"/>
    </location>
</feature>
<name>A0A9D2HY54_9BACE</name>
<dbReference type="PANTHER" id="PTHR30572:SF18">
    <property type="entry name" value="ABC-TYPE MACROLIDE FAMILY EXPORT SYSTEM PERMEASE COMPONENT 2"/>
    <property type="match status" value="1"/>
</dbReference>
<protein>
    <submittedName>
        <fullName evidence="8">ABC transporter permease</fullName>
    </submittedName>
</protein>
<dbReference type="AlphaFoldDB" id="A0A9D2HY54"/>
<feature type="transmembrane region" description="Helical" evidence="6">
    <location>
        <begin position="698"/>
        <end position="720"/>
    </location>
</feature>
<evidence type="ECO:0000313" key="8">
    <source>
        <dbReference type="EMBL" id="HJA86691.1"/>
    </source>
</evidence>
<comment type="subcellular location">
    <subcellularLocation>
        <location evidence="1">Cell membrane</location>
        <topology evidence="1">Multi-pass membrane protein</topology>
    </subcellularLocation>
</comment>
<evidence type="ECO:0000256" key="5">
    <source>
        <dbReference type="ARBA" id="ARBA00023136"/>
    </source>
</evidence>
<evidence type="ECO:0000256" key="4">
    <source>
        <dbReference type="ARBA" id="ARBA00022989"/>
    </source>
</evidence>
<dbReference type="InterPro" id="IPR003838">
    <property type="entry name" value="ABC3_permease_C"/>
</dbReference>
<feature type="transmembrane region" description="Helical" evidence="6">
    <location>
        <begin position="732"/>
        <end position="752"/>
    </location>
</feature>
<proteinExistence type="predicted"/>
<evidence type="ECO:0000256" key="2">
    <source>
        <dbReference type="ARBA" id="ARBA00022475"/>
    </source>
</evidence>
<evidence type="ECO:0000259" key="7">
    <source>
        <dbReference type="Pfam" id="PF02687"/>
    </source>
</evidence>
<dbReference type="InterPro" id="IPR050250">
    <property type="entry name" value="Macrolide_Exporter_MacB"/>
</dbReference>
<sequence length="769" mass="85577">MRHLYYTLQTFRRGRSSSFITVVSLAAGLLMSVFLFARIAFELSYDSCFREADKLYLIKNTWIIDGKPGPEAEVVIHAVPGTIAELYPDRVTGATVMPAVSLTNDYRIGERQVKLGTLMGDTLFFSVMGLDVLRGNPQELGNPDVLFLSESGARRLFGDEDPIGQTVTYDFIWSDVTLTVKGIFRDVPLNNSLPLYERGLEAVVSFPSIWKHTRWSQGWNSGGNYMGYVRLRSKEDAAWLNERLTAALSRYIPADAGLDISARLVPVRDLHISQPDVRRRVAIMSLLGVVLLLVTALNYVLASVSSLTRRAKTVAVHKCSGADMGNIFCQFLLETAVVVLAALLLATGCVVLLPGLMEEMAGMPLAELFAWNNLYAPLAAVAVLFLLGGCLPAVLFARIPVTQVFRRYTSGRRGWKRVLLVVQFAGAAFILGMMLVVAMQYVHMVSRDRGWNPERVAFVWNRDLDGDQLLTQLRHLPYVEAVASSNQTMLGFGSNRGITDAQGNAMFTPRNTWFDADYLPLIGLKLKEGHNLTGDRQLLVNLPFCRKMGWTDSPIGKPVNDYGTVVGLLDSFAFPGSPDDDVPVMIEWQEGVGSTLSVRLKAPFDDNLRRLNEDMGRIYPQTELVFKSMTTMMLKYAEPVRIFRNVTLMASITILFIILLGVTSYVNDEIRLRSKEIAIRKVNGAETTDILWLLSREVWWMAFPSVLLGMAGAYLAGQVWCRQFQDVVPIGGMSYVLLAVGLLLLILCLVCVKAWHIANENPVESIKSE</sequence>
<comment type="caution">
    <text evidence="8">The sequence shown here is derived from an EMBL/GenBank/DDBJ whole genome shotgun (WGS) entry which is preliminary data.</text>
</comment>
<feature type="transmembrane region" description="Helical" evidence="6">
    <location>
        <begin position="374"/>
        <end position="397"/>
    </location>
</feature>
<dbReference type="GO" id="GO:0022857">
    <property type="term" value="F:transmembrane transporter activity"/>
    <property type="evidence" value="ECO:0007669"/>
    <property type="project" value="TreeGrafter"/>
</dbReference>
<dbReference type="Proteomes" id="UP000823862">
    <property type="component" value="Unassembled WGS sequence"/>
</dbReference>
<feature type="transmembrane region" description="Helical" evidence="6">
    <location>
        <begin position="281"/>
        <end position="302"/>
    </location>
</feature>
<evidence type="ECO:0000256" key="1">
    <source>
        <dbReference type="ARBA" id="ARBA00004651"/>
    </source>
</evidence>
<dbReference type="PANTHER" id="PTHR30572">
    <property type="entry name" value="MEMBRANE COMPONENT OF TRANSPORTER-RELATED"/>
    <property type="match status" value="1"/>
</dbReference>
<evidence type="ECO:0000256" key="6">
    <source>
        <dbReference type="SAM" id="Phobius"/>
    </source>
</evidence>
<organism evidence="8 9">
    <name type="scientific">Candidatus Bacteroides avicola</name>
    <dbReference type="NCBI Taxonomy" id="2838468"/>
    <lineage>
        <taxon>Bacteria</taxon>
        <taxon>Pseudomonadati</taxon>
        <taxon>Bacteroidota</taxon>
        <taxon>Bacteroidia</taxon>
        <taxon>Bacteroidales</taxon>
        <taxon>Bacteroidaceae</taxon>
        <taxon>Bacteroides</taxon>
    </lineage>
</organism>
<keyword evidence="2" id="KW-1003">Cell membrane</keyword>
<keyword evidence="4 6" id="KW-1133">Transmembrane helix</keyword>
<feature type="domain" description="ABC3 transporter permease C-terminal" evidence="7">
    <location>
        <begin position="649"/>
        <end position="762"/>
    </location>
</feature>
<dbReference type="Pfam" id="PF02687">
    <property type="entry name" value="FtsX"/>
    <property type="match status" value="2"/>
</dbReference>
<dbReference type="EMBL" id="DWZI01000055">
    <property type="protein sequence ID" value="HJA86691.1"/>
    <property type="molecule type" value="Genomic_DNA"/>
</dbReference>
<accession>A0A9D2HY54</accession>
<feature type="transmembrane region" description="Helical" evidence="6">
    <location>
        <begin position="418"/>
        <end position="442"/>
    </location>
</feature>
<feature type="transmembrane region" description="Helical" evidence="6">
    <location>
        <begin position="331"/>
        <end position="354"/>
    </location>
</feature>
<dbReference type="GO" id="GO:0005886">
    <property type="term" value="C:plasma membrane"/>
    <property type="evidence" value="ECO:0007669"/>
    <property type="project" value="UniProtKB-SubCell"/>
</dbReference>
<feature type="transmembrane region" description="Helical" evidence="6">
    <location>
        <begin position="20"/>
        <end position="41"/>
    </location>
</feature>
<feature type="transmembrane region" description="Helical" evidence="6">
    <location>
        <begin position="642"/>
        <end position="666"/>
    </location>
</feature>
<keyword evidence="5 6" id="KW-0472">Membrane</keyword>